<keyword evidence="1" id="KW-0732">Signal</keyword>
<proteinExistence type="evidence at transcript level"/>
<evidence type="ECO:0000256" key="1">
    <source>
        <dbReference type="ARBA" id="ARBA00022729"/>
    </source>
</evidence>
<evidence type="ECO:0000256" key="3">
    <source>
        <dbReference type="ARBA" id="ARBA00023180"/>
    </source>
</evidence>
<name>I1ZII9_SCHMD</name>
<dbReference type="PANTHER" id="PTHR45842">
    <property type="entry name" value="SYNAPTIC ADHESION-LIKE MOLECULE SALM"/>
    <property type="match status" value="1"/>
</dbReference>
<feature type="non-terminal residue" evidence="5">
    <location>
        <position position="1"/>
    </location>
</feature>
<reference evidence="5" key="1">
    <citation type="journal article" date="2012" name="Genes Dev.">
        <title>A molecular wound response program associated with regeneration initiation in planarians.</title>
        <authorList>
            <person name="Wenemoser D."/>
            <person name="Lapan S.W."/>
            <person name="Wilkinson A.W."/>
            <person name="Bell G.W."/>
            <person name="Reddien P.W."/>
        </authorList>
    </citation>
    <scope>NUCLEOTIDE SEQUENCE</scope>
</reference>
<dbReference type="PROSITE" id="PS51450">
    <property type="entry name" value="LRR"/>
    <property type="match status" value="1"/>
</dbReference>
<organism evidence="5">
    <name type="scientific">Schmidtea mediterranea</name>
    <name type="common">Freshwater planarian flatworm</name>
    <dbReference type="NCBI Taxonomy" id="79327"/>
    <lineage>
        <taxon>Eukaryota</taxon>
        <taxon>Metazoa</taxon>
        <taxon>Spiralia</taxon>
        <taxon>Lophotrochozoa</taxon>
        <taxon>Platyhelminthes</taxon>
        <taxon>Rhabditophora</taxon>
        <taxon>Seriata</taxon>
        <taxon>Tricladida</taxon>
        <taxon>Continenticola</taxon>
        <taxon>Geoplanoidea</taxon>
        <taxon>Dugesiidae</taxon>
        <taxon>Schmidtea</taxon>
    </lineage>
</organism>
<dbReference type="InterPro" id="IPR001611">
    <property type="entry name" value="Leu-rich_rpt"/>
</dbReference>
<dbReference type="Pfam" id="PF13927">
    <property type="entry name" value="Ig_3"/>
    <property type="match status" value="1"/>
</dbReference>
<dbReference type="InterPro" id="IPR013783">
    <property type="entry name" value="Ig-like_fold"/>
</dbReference>
<dbReference type="InterPro" id="IPR036179">
    <property type="entry name" value="Ig-like_dom_sf"/>
</dbReference>
<dbReference type="SUPFAM" id="SSF52058">
    <property type="entry name" value="L domain-like"/>
    <property type="match status" value="1"/>
</dbReference>
<dbReference type="PROSITE" id="PS50835">
    <property type="entry name" value="IG_LIKE"/>
    <property type="match status" value="1"/>
</dbReference>
<dbReference type="OrthoDB" id="8948968at2759"/>
<dbReference type="InterPro" id="IPR007110">
    <property type="entry name" value="Ig-like_dom"/>
</dbReference>
<sequence>KLPIQRLRNIFFKSENLVELVLTNLFNLEHIDFHLLDSQRSFSRIVFDNTTVDPENLKEILKPVRRSIKEFRFINNRIEIVKLPKRFFLDYQLGLLDVQNNLFLDWDFLTVTKSRKLLLKNSQALKSSFDLSKFSILYLYCELFDLENIGIHGTFPSTISEPFQHVKSLTVKSNSIESLHNSIDQMFPHLQLLDISYNKIKHLQPDLNNLFYKTEIFKLEGNPLHCNCQVRWLSARYKSKIRDFPRCNFGYRNSNLSESTQSDDLFFSQLATDSLICLPPRAPILSISKAEVPIKLTVSGKDKPNNISIVKKEYTLVMNSNQLVELNCETEGDPTPTLIWSDEVGPILTRHPSSHINHSSNRLTVGLEGSNVSSVYICTASNIEGISFALLNLVSKRVDMSSIHQNTSVVAFERIISNVNNRNCASKFFAQISELNINETLMWQILYIFICIMNKYYL</sequence>
<keyword evidence="2" id="KW-1015">Disulfide bond</keyword>
<dbReference type="PANTHER" id="PTHR45842:SF12">
    <property type="entry name" value="KEKKON 5, ISOFORM A"/>
    <property type="match status" value="1"/>
</dbReference>
<dbReference type="AlphaFoldDB" id="I1ZII9"/>
<accession>I1ZII9</accession>
<keyword evidence="3" id="KW-0325">Glycoprotein</keyword>
<dbReference type="Gene3D" id="3.80.10.10">
    <property type="entry name" value="Ribonuclease Inhibitor"/>
    <property type="match status" value="1"/>
</dbReference>
<dbReference type="Gene3D" id="2.60.40.10">
    <property type="entry name" value="Immunoglobulins"/>
    <property type="match status" value="1"/>
</dbReference>
<evidence type="ECO:0000256" key="2">
    <source>
        <dbReference type="ARBA" id="ARBA00023157"/>
    </source>
</evidence>
<feature type="domain" description="Ig-like" evidence="4">
    <location>
        <begin position="304"/>
        <end position="389"/>
    </location>
</feature>
<protein>
    <submittedName>
        <fullName evidence="5">Leucine rich repeat and fibronectin type III domain containing-1</fullName>
    </submittedName>
</protein>
<dbReference type="SUPFAM" id="SSF48726">
    <property type="entry name" value="Immunoglobulin"/>
    <property type="match status" value="1"/>
</dbReference>
<evidence type="ECO:0000259" key="4">
    <source>
        <dbReference type="PROSITE" id="PS50835"/>
    </source>
</evidence>
<dbReference type="EMBL" id="JX010600">
    <property type="protein sequence ID" value="AFJ24843.1"/>
    <property type="molecule type" value="mRNA"/>
</dbReference>
<dbReference type="InterPro" id="IPR050467">
    <property type="entry name" value="LRFN"/>
</dbReference>
<dbReference type="InterPro" id="IPR032675">
    <property type="entry name" value="LRR_dom_sf"/>
</dbReference>
<evidence type="ECO:0000313" key="5">
    <source>
        <dbReference type="EMBL" id="AFJ24843.1"/>
    </source>
</evidence>